<accession>A0A0F0CMC7</accession>
<name>A0A0F0CMC7_9BACT</name>
<evidence type="ECO:0000256" key="1">
    <source>
        <dbReference type="SAM" id="Phobius"/>
    </source>
</evidence>
<dbReference type="SUPFAM" id="SSF51569">
    <property type="entry name" value="Aldolase"/>
    <property type="match status" value="1"/>
</dbReference>
<evidence type="ECO:0000313" key="3">
    <source>
        <dbReference type="EMBL" id="KJJ84407.1"/>
    </source>
</evidence>
<keyword evidence="4" id="KW-1185">Reference proteome</keyword>
<dbReference type="InterPro" id="IPR006190">
    <property type="entry name" value="SAF_AFP_Neu5Ac"/>
</dbReference>
<feature type="transmembrane region" description="Helical" evidence="1">
    <location>
        <begin position="14"/>
        <end position="37"/>
    </location>
</feature>
<dbReference type="InterPro" id="IPR036732">
    <property type="entry name" value="AFP_Neu5c_C_sf"/>
</dbReference>
<dbReference type="GO" id="GO:0016051">
    <property type="term" value="P:carbohydrate biosynthetic process"/>
    <property type="evidence" value="ECO:0007669"/>
    <property type="project" value="InterPro"/>
</dbReference>
<protein>
    <submittedName>
        <fullName evidence="3">Pseudaminic acid synthase</fullName>
    </submittedName>
</protein>
<dbReference type="InterPro" id="IPR051690">
    <property type="entry name" value="PseI-like"/>
</dbReference>
<dbReference type="CDD" id="cd11615">
    <property type="entry name" value="SAF_NeuB_like"/>
    <property type="match status" value="1"/>
</dbReference>
<keyword evidence="1" id="KW-0812">Transmembrane</keyword>
<comment type="caution">
    <text evidence="3">The sequence shown here is derived from an EMBL/GenBank/DDBJ whole genome shotgun (WGS) entry which is preliminary data.</text>
</comment>
<dbReference type="PANTHER" id="PTHR42966:SF2">
    <property type="entry name" value="PSEUDAMINIC ACID SYNTHASE"/>
    <property type="match status" value="1"/>
</dbReference>
<dbReference type="NCBIfam" id="TIGR03586">
    <property type="entry name" value="PseI"/>
    <property type="match status" value="1"/>
</dbReference>
<dbReference type="InterPro" id="IPR013785">
    <property type="entry name" value="Aldolase_TIM"/>
</dbReference>
<dbReference type="PANTHER" id="PTHR42966">
    <property type="entry name" value="N-ACETYLNEURAMINATE SYNTHASE"/>
    <property type="match status" value="1"/>
</dbReference>
<dbReference type="PATRIC" id="fig|1609969.3.peg.1852"/>
<dbReference type="PROSITE" id="PS50844">
    <property type="entry name" value="AFP_LIKE"/>
    <property type="match status" value="1"/>
</dbReference>
<keyword evidence="1" id="KW-1133">Transmembrane helix</keyword>
<dbReference type="InterPro" id="IPR013132">
    <property type="entry name" value="PseI/NeuA/B-like_N"/>
</dbReference>
<dbReference type="InterPro" id="IPR057736">
    <property type="entry name" value="SAF_PseI/NeuA/NeuB"/>
</dbReference>
<sequence>MSKRSFPVEYLSLLYSWGTAFCWGRAGNLIFLLRSFYKMNFFLSRKNCFIAAEISANHGGSLKRALSLINKAKECGADGVKFQTYTPDTLTINCDNKYFKIKHPKWGGQTLYELYKDAYTPWAWFKKLKKRADDLGLVFFSTCYDNTSVDFLEELRVPFHKIASFELVDIPLIEYMAKTGKPIILSTGMADLMEIKLAVDSARLSGAKEIALLKCVSGYPASPEEMNLKTIIDMKKRFNLPVGLSDHTLGIGVALAAIPFGIFMIEKHFTLSRGDKSADSFFSMEPSEFKALIDNARIAENALGEIKYGLNEKEKASRIFRRSLFVIADMKKGEKFTIDNVRSIRPSNGLSPAEFKNIIGRQSKAAIKRGTPLTRGMVGR</sequence>
<dbReference type="SMART" id="SM00858">
    <property type="entry name" value="SAF"/>
    <property type="match status" value="1"/>
</dbReference>
<feature type="domain" description="AFP-like" evidence="2">
    <location>
        <begin position="323"/>
        <end position="380"/>
    </location>
</feature>
<dbReference type="Pfam" id="PF08666">
    <property type="entry name" value="SAF"/>
    <property type="match status" value="1"/>
</dbReference>
<dbReference type="InterPro" id="IPR020030">
    <property type="entry name" value="Pseudaminic_synth_PseI"/>
</dbReference>
<organism evidence="3 4">
    <name type="scientific">Candidatus Omnitrophus magneticus</name>
    <dbReference type="NCBI Taxonomy" id="1609969"/>
    <lineage>
        <taxon>Bacteria</taxon>
        <taxon>Pseudomonadati</taxon>
        <taxon>Candidatus Omnitrophota</taxon>
        <taxon>Candidatus Omnitrophus</taxon>
    </lineage>
</organism>
<dbReference type="InterPro" id="IPR013974">
    <property type="entry name" value="SAF"/>
</dbReference>
<evidence type="ECO:0000259" key="2">
    <source>
        <dbReference type="PROSITE" id="PS50844"/>
    </source>
</evidence>
<reference evidence="3 4" key="1">
    <citation type="submission" date="2015-02" db="EMBL/GenBank/DDBJ databases">
        <title>Single-cell genomics of uncultivated deep-branching MTB reveals a conserved set of magnetosome genes.</title>
        <authorList>
            <person name="Kolinko S."/>
            <person name="Richter M."/>
            <person name="Glockner F.O."/>
            <person name="Brachmann A."/>
            <person name="Schuler D."/>
        </authorList>
    </citation>
    <scope>NUCLEOTIDE SEQUENCE [LARGE SCALE GENOMIC DNA]</scope>
    <source>
        <strain evidence="3">SKK-01</strain>
    </source>
</reference>
<dbReference type="Gene3D" id="3.90.1210.10">
    <property type="entry name" value="Antifreeze-like/N-acetylneuraminic acid synthase C-terminal domain"/>
    <property type="match status" value="1"/>
</dbReference>
<dbReference type="Gene3D" id="3.20.20.70">
    <property type="entry name" value="Aldolase class I"/>
    <property type="match status" value="1"/>
</dbReference>
<dbReference type="GO" id="GO:0047444">
    <property type="term" value="F:N-acylneuraminate-9-phosphate synthase activity"/>
    <property type="evidence" value="ECO:0007669"/>
    <property type="project" value="TreeGrafter"/>
</dbReference>
<proteinExistence type="predicted"/>
<dbReference type="SUPFAM" id="SSF51269">
    <property type="entry name" value="AFP III-like domain"/>
    <property type="match status" value="1"/>
</dbReference>
<dbReference type="AlphaFoldDB" id="A0A0F0CMC7"/>
<feature type="transmembrane region" description="Helical" evidence="1">
    <location>
        <begin position="244"/>
        <end position="265"/>
    </location>
</feature>
<dbReference type="EMBL" id="JYNY01000369">
    <property type="protein sequence ID" value="KJJ84407.1"/>
    <property type="molecule type" value="Genomic_DNA"/>
</dbReference>
<keyword evidence="1" id="KW-0472">Membrane</keyword>
<dbReference type="Pfam" id="PF03102">
    <property type="entry name" value="NeuB"/>
    <property type="match status" value="1"/>
</dbReference>
<gene>
    <name evidence="3" type="ORF">OMAG_001727</name>
</gene>
<evidence type="ECO:0000313" key="4">
    <source>
        <dbReference type="Proteomes" id="UP000033428"/>
    </source>
</evidence>
<dbReference type="Proteomes" id="UP000033428">
    <property type="component" value="Unassembled WGS sequence"/>
</dbReference>